<dbReference type="InterPro" id="IPR016160">
    <property type="entry name" value="Ald_DH_CS_CYS"/>
</dbReference>
<dbReference type="Pfam" id="PF00171">
    <property type="entry name" value="Aldedh"/>
    <property type="match status" value="1"/>
</dbReference>
<dbReference type="Gene3D" id="3.40.605.10">
    <property type="entry name" value="Aldehyde Dehydrogenase, Chain A, domain 1"/>
    <property type="match status" value="1"/>
</dbReference>
<keyword evidence="1" id="KW-0560">Oxidoreductase</keyword>
<keyword evidence="5" id="KW-1185">Reference proteome</keyword>
<proteinExistence type="predicted"/>
<dbReference type="InterPro" id="IPR016162">
    <property type="entry name" value="Ald_DH_N"/>
</dbReference>
<gene>
    <name evidence="4" type="ORF">FXN61_13820</name>
</gene>
<feature type="domain" description="Aldehyde dehydrogenase" evidence="3">
    <location>
        <begin position="27"/>
        <end position="465"/>
    </location>
</feature>
<evidence type="ECO:0000313" key="4">
    <source>
        <dbReference type="EMBL" id="NKE57851.1"/>
    </source>
</evidence>
<name>A0ABX1FGI6_9PSEU</name>
<dbReference type="PROSITE" id="PS00070">
    <property type="entry name" value="ALDEHYDE_DEHYDR_CYS"/>
    <property type="match status" value="1"/>
</dbReference>
<dbReference type="InterPro" id="IPR016161">
    <property type="entry name" value="Ald_DH/histidinol_DH"/>
</dbReference>
<dbReference type="PANTHER" id="PTHR11699">
    <property type="entry name" value="ALDEHYDE DEHYDROGENASE-RELATED"/>
    <property type="match status" value="1"/>
</dbReference>
<dbReference type="InterPro" id="IPR015590">
    <property type="entry name" value="Aldehyde_DH_dom"/>
</dbReference>
<evidence type="ECO:0000256" key="1">
    <source>
        <dbReference type="ARBA" id="ARBA00023002"/>
    </source>
</evidence>
<organism evidence="4 5">
    <name type="scientific">Lentzea indica</name>
    <dbReference type="NCBI Taxonomy" id="2604800"/>
    <lineage>
        <taxon>Bacteria</taxon>
        <taxon>Bacillati</taxon>
        <taxon>Actinomycetota</taxon>
        <taxon>Actinomycetes</taxon>
        <taxon>Pseudonocardiales</taxon>
        <taxon>Pseudonocardiaceae</taxon>
        <taxon>Lentzea</taxon>
    </lineage>
</organism>
<dbReference type="Gene3D" id="3.40.309.10">
    <property type="entry name" value="Aldehyde Dehydrogenase, Chain A, domain 2"/>
    <property type="match status" value="1"/>
</dbReference>
<dbReference type="Proteomes" id="UP001515943">
    <property type="component" value="Unassembled WGS sequence"/>
</dbReference>
<reference evidence="4 5" key="1">
    <citation type="submission" date="2019-08" db="EMBL/GenBank/DDBJ databases">
        <title>Lentzea from Indian Himalayas.</title>
        <authorList>
            <person name="Mandal S."/>
            <person name="Mallick Gupta A."/>
            <person name="Maiti P.K."/>
            <person name="Sarkar J."/>
            <person name="Mandal S."/>
        </authorList>
    </citation>
    <scope>NUCLEOTIDE SEQUENCE [LARGE SCALE GENOMIC DNA]</scope>
    <source>
        <strain evidence="4 5">PSKA42</strain>
    </source>
</reference>
<comment type="caution">
    <text evidence="4">The sequence shown here is derived from an EMBL/GenBank/DDBJ whole genome shotgun (WGS) entry which is preliminary data.</text>
</comment>
<dbReference type="EMBL" id="VSRL01000040">
    <property type="protein sequence ID" value="NKE57851.1"/>
    <property type="molecule type" value="Genomic_DNA"/>
</dbReference>
<feature type="region of interest" description="Disordered" evidence="2">
    <location>
        <begin position="1"/>
        <end position="20"/>
    </location>
</feature>
<evidence type="ECO:0000256" key="2">
    <source>
        <dbReference type="SAM" id="MobiDB-lite"/>
    </source>
</evidence>
<evidence type="ECO:0000259" key="3">
    <source>
        <dbReference type="Pfam" id="PF00171"/>
    </source>
</evidence>
<protein>
    <submittedName>
        <fullName evidence="4">Aldehyde dehydrogenase</fullName>
    </submittedName>
</protein>
<evidence type="ECO:0000313" key="5">
    <source>
        <dbReference type="Proteomes" id="UP001515943"/>
    </source>
</evidence>
<sequence length="526" mass="56199">MAGLASLGVRHRTDPDRRRRAGVHVTVRPINPTTLEPLETVESTTIEQLDVAASRAEAALAGAWPVDARRRARVLLDWAPALEAHTAEIVHALVTETGKPITEARVEVRASVDALRYNAGLAAHLGGHAGTLPDGTVSHLVREPVGVTTFIVPWNWPVLLLLRDLAPAFAAGVTALVKPAPQTTLVTDLVLSLGFQAGLPTDVAHLIVGHADVGQVAVEHPLVRAVAFTGSSTTGAEILRACATGFKRPLLEMGGKGAVVICADADVDLAVSAAVQAAVVTSGQMCMACTRILVDRSLYQPVLAKVRAELETLRVGDPADPRTRLGPLISPAEGERVERYLGRSCRLPGFAGYFMRPVVVTDVDVGSPIVQEELFGPVVTVEPFIDEADAVRLANATPFGLATGVWTRDIGRAWRLARAIQAGTVWVNGYNHSYPEVPSGGFKSSGLGRTRGVAGVEQFTELKHVHFSVGPQANRQGMGYTPVPLLRDDRPEWTELVAWRPRGLALPSEWSCCSGLTSRGWCTNVR</sequence>
<dbReference type="SUPFAM" id="SSF53720">
    <property type="entry name" value="ALDH-like"/>
    <property type="match status" value="1"/>
</dbReference>
<dbReference type="InterPro" id="IPR016163">
    <property type="entry name" value="Ald_DH_C"/>
</dbReference>
<accession>A0ABX1FGI6</accession>